<comment type="similarity">
    <text evidence="2">Belongs to the G-protein coupled receptor 1 family.</text>
</comment>
<dbReference type="GO" id="GO:0004930">
    <property type="term" value="F:G protein-coupled receptor activity"/>
    <property type="evidence" value="ECO:0007669"/>
    <property type="project" value="UniProtKB-KW"/>
</dbReference>
<comment type="subcellular location">
    <subcellularLocation>
        <location evidence="1">Cell membrane</location>
        <topology evidence="1">Multi-pass membrane protein</topology>
    </subcellularLocation>
</comment>
<reference evidence="12 13" key="1">
    <citation type="submission" date="2024-05" db="EMBL/GenBank/DDBJ databases">
        <authorList>
            <person name="Wallberg A."/>
        </authorList>
    </citation>
    <scope>NUCLEOTIDE SEQUENCE [LARGE SCALE GENOMIC DNA]</scope>
</reference>
<dbReference type="GO" id="GO:0005886">
    <property type="term" value="C:plasma membrane"/>
    <property type="evidence" value="ECO:0007669"/>
    <property type="project" value="UniProtKB-SubCell"/>
</dbReference>
<keyword evidence="8" id="KW-0675">Receptor</keyword>
<feature type="transmembrane region" description="Helical" evidence="10">
    <location>
        <begin position="139"/>
        <end position="161"/>
    </location>
</feature>
<evidence type="ECO:0000256" key="9">
    <source>
        <dbReference type="ARBA" id="ARBA00023224"/>
    </source>
</evidence>
<proteinExistence type="inferred from homology"/>
<comment type="caution">
    <text evidence="12">The sequence shown here is derived from an EMBL/GenBank/DDBJ whole genome shotgun (WGS) entry which is preliminary data.</text>
</comment>
<organism evidence="12 13">
    <name type="scientific">Meganyctiphanes norvegica</name>
    <name type="common">Northern krill</name>
    <name type="synonym">Thysanopoda norvegica</name>
    <dbReference type="NCBI Taxonomy" id="48144"/>
    <lineage>
        <taxon>Eukaryota</taxon>
        <taxon>Metazoa</taxon>
        <taxon>Ecdysozoa</taxon>
        <taxon>Arthropoda</taxon>
        <taxon>Crustacea</taxon>
        <taxon>Multicrustacea</taxon>
        <taxon>Malacostraca</taxon>
        <taxon>Eumalacostraca</taxon>
        <taxon>Eucarida</taxon>
        <taxon>Euphausiacea</taxon>
        <taxon>Euphausiidae</taxon>
        <taxon>Meganyctiphanes</taxon>
    </lineage>
</organism>
<evidence type="ECO:0000256" key="6">
    <source>
        <dbReference type="ARBA" id="ARBA00023040"/>
    </source>
</evidence>
<dbReference type="EMBL" id="CAXKWB010007181">
    <property type="protein sequence ID" value="CAL4085975.1"/>
    <property type="molecule type" value="Genomic_DNA"/>
</dbReference>
<feature type="non-terminal residue" evidence="12">
    <location>
        <position position="306"/>
    </location>
</feature>
<feature type="transmembrane region" description="Helical" evidence="10">
    <location>
        <begin position="222"/>
        <end position="240"/>
    </location>
</feature>
<gene>
    <name evidence="12" type="ORF">MNOR_LOCUS12875</name>
</gene>
<dbReference type="Proteomes" id="UP001497623">
    <property type="component" value="Unassembled WGS sequence"/>
</dbReference>
<dbReference type="PRINTS" id="PR00237">
    <property type="entry name" value="GPCRRHODOPSN"/>
</dbReference>
<evidence type="ECO:0000256" key="8">
    <source>
        <dbReference type="ARBA" id="ARBA00023170"/>
    </source>
</evidence>
<evidence type="ECO:0000256" key="10">
    <source>
        <dbReference type="SAM" id="Phobius"/>
    </source>
</evidence>
<evidence type="ECO:0000256" key="7">
    <source>
        <dbReference type="ARBA" id="ARBA00023136"/>
    </source>
</evidence>
<dbReference type="PROSITE" id="PS50262">
    <property type="entry name" value="G_PROTEIN_RECEP_F1_2"/>
    <property type="match status" value="1"/>
</dbReference>
<evidence type="ECO:0000256" key="2">
    <source>
        <dbReference type="ARBA" id="ARBA00010663"/>
    </source>
</evidence>
<protein>
    <recommendedName>
        <fullName evidence="11">G-protein coupled receptors family 1 profile domain-containing protein</fullName>
    </recommendedName>
</protein>
<keyword evidence="13" id="KW-1185">Reference proteome</keyword>
<dbReference type="InterPro" id="IPR000276">
    <property type="entry name" value="GPCR_Rhodpsn"/>
</dbReference>
<sequence>MSGVSECPVLAPTGLAEYDAFHNCLLFVFGTLGNGCVLWCVRQCPKTPLPLKLMLASIYLPVAIICFFSTLPLVVFVIAKYKLCWEINSVIWHSTNISVMVYSAMAQVEIFSITAMATFRVFAVWSSTKFELTMDQLKWILPSLWLSSILESQIVIGIDVYEVVDIPMLLSVIYYLPTVMLPLLYTLACYIAVFIKMRQHQQELNSMAASITSSVSAQASRLVLMVFISNFMFGLPHAVFHVIPNPSIEVSFIVHIIYSIHFIVDPVVFFVFSENYRKVLWGQLKCLSISGTKCSSTENSTKESNI</sequence>
<name>A0AAV2QGX9_MEGNR</name>
<keyword evidence="9" id="KW-0807">Transducer</keyword>
<dbReference type="AlphaFoldDB" id="A0AAV2QGX9"/>
<dbReference type="InterPro" id="IPR017452">
    <property type="entry name" value="GPCR_Rhodpsn_7TM"/>
</dbReference>
<feature type="transmembrane region" description="Helical" evidence="10">
    <location>
        <begin position="20"/>
        <end position="41"/>
    </location>
</feature>
<evidence type="ECO:0000256" key="5">
    <source>
        <dbReference type="ARBA" id="ARBA00022989"/>
    </source>
</evidence>
<evidence type="ECO:0000313" key="13">
    <source>
        <dbReference type="Proteomes" id="UP001497623"/>
    </source>
</evidence>
<feature type="transmembrane region" description="Helical" evidence="10">
    <location>
        <begin position="53"/>
        <end position="79"/>
    </location>
</feature>
<dbReference type="Gene3D" id="1.20.1070.10">
    <property type="entry name" value="Rhodopsin 7-helix transmembrane proteins"/>
    <property type="match status" value="1"/>
</dbReference>
<dbReference type="SUPFAM" id="SSF81321">
    <property type="entry name" value="Family A G protein-coupled receptor-like"/>
    <property type="match status" value="1"/>
</dbReference>
<feature type="transmembrane region" description="Helical" evidence="10">
    <location>
        <begin position="173"/>
        <end position="195"/>
    </location>
</feature>
<dbReference type="PANTHER" id="PTHR24228:SF59">
    <property type="entry name" value="NEUROPEPTIDE RECEPTOR 15"/>
    <property type="match status" value="1"/>
</dbReference>
<dbReference type="PANTHER" id="PTHR24228">
    <property type="entry name" value="B2 BRADYKININ RECEPTOR/ANGIOTENSIN II RECEPTOR"/>
    <property type="match status" value="1"/>
</dbReference>
<feature type="transmembrane region" description="Helical" evidence="10">
    <location>
        <begin position="99"/>
        <end position="119"/>
    </location>
</feature>
<dbReference type="CDD" id="cd00637">
    <property type="entry name" value="7tm_classA_rhodopsin-like"/>
    <property type="match status" value="1"/>
</dbReference>
<evidence type="ECO:0000313" key="12">
    <source>
        <dbReference type="EMBL" id="CAL4085975.1"/>
    </source>
</evidence>
<evidence type="ECO:0000256" key="3">
    <source>
        <dbReference type="ARBA" id="ARBA00022475"/>
    </source>
</evidence>
<feature type="transmembrane region" description="Helical" evidence="10">
    <location>
        <begin position="252"/>
        <end position="272"/>
    </location>
</feature>
<accession>A0AAV2QGX9</accession>
<evidence type="ECO:0000256" key="4">
    <source>
        <dbReference type="ARBA" id="ARBA00022692"/>
    </source>
</evidence>
<evidence type="ECO:0000259" key="11">
    <source>
        <dbReference type="PROSITE" id="PS50262"/>
    </source>
</evidence>
<keyword evidence="4 10" id="KW-0812">Transmembrane</keyword>
<keyword evidence="5 10" id="KW-1133">Transmembrane helix</keyword>
<keyword evidence="7 10" id="KW-0472">Membrane</keyword>
<evidence type="ECO:0000256" key="1">
    <source>
        <dbReference type="ARBA" id="ARBA00004651"/>
    </source>
</evidence>
<feature type="domain" description="G-protein coupled receptors family 1 profile" evidence="11">
    <location>
        <begin position="33"/>
        <end position="269"/>
    </location>
</feature>
<keyword evidence="3" id="KW-1003">Cell membrane</keyword>
<keyword evidence="6" id="KW-0297">G-protein coupled receptor</keyword>